<protein>
    <submittedName>
        <fullName evidence="1">Uncharacterized protein</fullName>
    </submittedName>
</protein>
<proteinExistence type="predicted"/>
<dbReference type="EMBL" id="LAZR01021939">
    <property type="protein sequence ID" value="KKL83595.1"/>
    <property type="molecule type" value="Genomic_DNA"/>
</dbReference>
<organism evidence="1">
    <name type="scientific">marine sediment metagenome</name>
    <dbReference type="NCBI Taxonomy" id="412755"/>
    <lineage>
        <taxon>unclassified sequences</taxon>
        <taxon>metagenomes</taxon>
        <taxon>ecological metagenomes</taxon>
    </lineage>
</organism>
<sequence>MTDLSVVQKAVQAAKNAAAGVLENMPSPGDPDAEQGEDCGCGRRKKAMIENLRNGKSAGEIVKEALADIRGR</sequence>
<gene>
    <name evidence="1" type="ORF">LCGC14_1973130</name>
</gene>
<name>A0A0F9HPH8_9ZZZZ</name>
<dbReference type="AlphaFoldDB" id="A0A0F9HPH8"/>
<accession>A0A0F9HPH8</accession>
<evidence type="ECO:0000313" key="1">
    <source>
        <dbReference type="EMBL" id="KKL83595.1"/>
    </source>
</evidence>
<comment type="caution">
    <text evidence="1">The sequence shown here is derived from an EMBL/GenBank/DDBJ whole genome shotgun (WGS) entry which is preliminary data.</text>
</comment>
<reference evidence="1" key="1">
    <citation type="journal article" date="2015" name="Nature">
        <title>Complex archaea that bridge the gap between prokaryotes and eukaryotes.</title>
        <authorList>
            <person name="Spang A."/>
            <person name="Saw J.H."/>
            <person name="Jorgensen S.L."/>
            <person name="Zaremba-Niedzwiedzka K."/>
            <person name="Martijn J."/>
            <person name="Lind A.E."/>
            <person name="van Eijk R."/>
            <person name="Schleper C."/>
            <person name="Guy L."/>
            <person name="Ettema T.J."/>
        </authorList>
    </citation>
    <scope>NUCLEOTIDE SEQUENCE</scope>
</reference>